<dbReference type="AlphaFoldDB" id="A0ABD6BIE4"/>
<reference evidence="1 2" key="1">
    <citation type="journal article" date="2019" name="Int. J. Syst. Evol. Microbiol.">
        <title>The Global Catalogue of Microorganisms (GCM) 10K type strain sequencing project: providing services to taxonomists for standard genome sequencing and annotation.</title>
        <authorList>
            <consortium name="The Broad Institute Genomics Platform"/>
            <consortium name="The Broad Institute Genome Sequencing Center for Infectious Disease"/>
            <person name="Wu L."/>
            <person name="Ma J."/>
        </authorList>
    </citation>
    <scope>NUCLEOTIDE SEQUENCE [LARGE SCALE GENOMIC DNA]</scope>
    <source>
        <strain evidence="1 2">CGMCC 1.12230</strain>
    </source>
</reference>
<dbReference type="PANTHER" id="PTHR39550">
    <property type="entry name" value="SLL0658 PROTEIN"/>
    <property type="match status" value="1"/>
</dbReference>
<dbReference type="Pfam" id="PF11848">
    <property type="entry name" value="DUF3368"/>
    <property type="match status" value="1"/>
</dbReference>
<dbReference type="PANTHER" id="PTHR39550:SF1">
    <property type="entry name" value="SLL0658 PROTEIN"/>
    <property type="match status" value="1"/>
</dbReference>
<keyword evidence="2" id="KW-1185">Reference proteome</keyword>
<sequence length="170" mass="18236">MTGDDINIPANPSVLNTTVLSNFAYIDQLWVVAGLSGICAVPVVREELENGVDDHPYLQSALDTLEDEIPVAAISDTVANREAVVSSHLDPGEAQAFALADAHDGRLLTDDGDARSFAKEQGVTVVGSVGVLLAAIDAGKIDETTADEWLSTWIDEIGYYVPYRTISKYR</sequence>
<dbReference type="InterPro" id="IPR021799">
    <property type="entry name" value="PIN-like_prokaryotic"/>
</dbReference>
<protein>
    <submittedName>
        <fullName evidence="1">Twitching motility protein PilT</fullName>
    </submittedName>
</protein>
<evidence type="ECO:0000313" key="2">
    <source>
        <dbReference type="Proteomes" id="UP001597076"/>
    </source>
</evidence>
<dbReference type="EMBL" id="JBHUDI010000007">
    <property type="protein sequence ID" value="MFD1564455.1"/>
    <property type="molecule type" value="Genomic_DNA"/>
</dbReference>
<dbReference type="InterPro" id="IPR029060">
    <property type="entry name" value="PIN-like_dom_sf"/>
</dbReference>
<dbReference type="SUPFAM" id="SSF88723">
    <property type="entry name" value="PIN domain-like"/>
    <property type="match status" value="1"/>
</dbReference>
<dbReference type="RefSeq" id="WP_390287995.1">
    <property type="nucleotide sequence ID" value="NZ_JBHUDI010000007.1"/>
</dbReference>
<name>A0ABD6BIE4_9EURY</name>
<proteinExistence type="predicted"/>
<accession>A0ABD6BIE4</accession>
<organism evidence="1 2">
    <name type="scientific">Haloarchaeobius amylolyticus</name>
    <dbReference type="NCBI Taxonomy" id="1198296"/>
    <lineage>
        <taxon>Archaea</taxon>
        <taxon>Methanobacteriati</taxon>
        <taxon>Methanobacteriota</taxon>
        <taxon>Stenosarchaea group</taxon>
        <taxon>Halobacteria</taxon>
        <taxon>Halobacteriales</taxon>
        <taxon>Halorubellaceae</taxon>
        <taxon>Haloarchaeobius</taxon>
    </lineage>
</organism>
<comment type="caution">
    <text evidence="1">The sequence shown here is derived from an EMBL/GenBank/DDBJ whole genome shotgun (WGS) entry which is preliminary data.</text>
</comment>
<gene>
    <name evidence="1" type="ORF">ACFR99_12955</name>
</gene>
<evidence type="ECO:0000313" key="1">
    <source>
        <dbReference type="EMBL" id="MFD1564455.1"/>
    </source>
</evidence>
<dbReference type="Proteomes" id="UP001597076">
    <property type="component" value="Unassembled WGS sequence"/>
</dbReference>